<dbReference type="Gene3D" id="3.20.20.70">
    <property type="entry name" value="Aldolase class I"/>
    <property type="match status" value="1"/>
</dbReference>
<accession>A3MT18</accession>
<evidence type="ECO:0000256" key="1">
    <source>
        <dbReference type="ARBA" id="ARBA00023239"/>
    </source>
</evidence>
<evidence type="ECO:0000313" key="4">
    <source>
        <dbReference type="EMBL" id="ABO07785.1"/>
    </source>
</evidence>
<dbReference type="PIRSF" id="PIRSF001365">
    <property type="entry name" value="DHDPS"/>
    <property type="match status" value="1"/>
</dbReference>
<dbReference type="GO" id="GO:0008675">
    <property type="term" value="F:2-dehydro-3-deoxy-phosphogluconate aldolase activity"/>
    <property type="evidence" value="ECO:0007669"/>
    <property type="project" value="UniProtKB-ARBA"/>
</dbReference>
<evidence type="ECO:0000256" key="3">
    <source>
        <dbReference type="PIRSR" id="PIRSR001365-2"/>
    </source>
</evidence>
<reference evidence="4" key="1">
    <citation type="submission" date="2007-02" db="EMBL/GenBank/DDBJ databases">
        <title>Complete sequence of Pyrobaculum calidifontis JCM 11548.</title>
        <authorList>
            <consortium name="US DOE Joint Genome Institute"/>
            <person name="Copeland A."/>
            <person name="Lucas S."/>
            <person name="Lapidus A."/>
            <person name="Barry K."/>
            <person name="Glavina del Rio T."/>
            <person name="Dalin E."/>
            <person name="Tice H."/>
            <person name="Pitluck S."/>
            <person name="Chain P."/>
            <person name="Malfatti S."/>
            <person name="Shin M."/>
            <person name="Vergez L."/>
            <person name="Schmutz J."/>
            <person name="Larimer F."/>
            <person name="Land M."/>
            <person name="Hauser L."/>
            <person name="Kyrpides N."/>
            <person name="Mikhailova N."/>
            <person name="Cozen A.E."/>
            <person name="Fitz-Gibbon S.T."/>
            <person name="House C.H."/>
            <person name="Saltikov C."/>
            <person name="Lowe T.M."/>
            <person name="Richardson P."/>
        </authorList>
    </citation>
    <scope>NUCLEOTIDE SEQUENCE [LARGE SCALE GENOMIC DNA]</scope>
    <source>
        <strain evidence="4">JCM 11548</strain>
    </source>
</reference>
<dbReference type="STRING" id="410359.Pcal_0350"/>
<dbReference type="PANTHER" id="PTHR12128">
    <property type="entry name" value="DIHYDRODIPICOLINATE SYNTHASE"/>
    <property type="match status" value="1"/>
</dbReference>
<keyword evidence="1 4" id="KW-0456">Lyase</keyword>
<feature type="active site" description="Schiff-base intermediate with substrate" evidence="2">
    <location>
        <position position="167"/>
    </location>
</feature>
<sequence>MDVLSPMKLEGVVAATVTPFSKDGVNFEALRALLAKVAADGYHLFPTSSTGEVTKLTVEERVKVMEVAKEVAGGSVYVVAGTGTGDHVSTIDIIRRYRDVGVDFVLITPPYYIQYDWAAIYAFYKKVLDKVDVPVILYTIPLAVGYNIPVEVFELVANEYSQVVAVKDSSGDFRYHLDLIHLLGKRLSILQGLDLLFVPSLVMGAHGGILAGPNFLGKLTLRQYQLVKEGKVAEAVELHNRLMPLWRFMGGCGLVGKLGGKWPTLYKVAAEMVHGIDMGPPREPLPPIDDKDRKELERLLRELGLVKP</sequence>
<dbReference type="Proteomes" id="UP000001431">
    <property type="component" value="Chromosome"/>
</dbReference>
<dbReference type="GO" id="GO:0008840">
    <property type="term" value="F:4-hydroxy-tetrahydrodipicolinate synthase activity"/>
    <property type="evidence" value="ECO:0007669"/>
    <property type="project" value="UniProtKB-EC"/>
</dbReference>
<dbReference type="EMBL" id="CP000561">
    <property type="protein sequence ID" value="ABO07785.1"/>
    <property type="molecule type" value="Genomic_DNA"/>
</dbReference>
<proteinExistence type="predicted"/>
<protein>
    <submittedName>
        <fullName evidence="4">Dihydrodipicolinate synthase</fullName>
        <ecNumber evidence="4">4.3.3.7</ecNumber>
    </submittedName>
</protein>
<dbReference type="PANTHER" id="PTHR12128:SF66">
    <property type="entry name" value="4-HYDROXY-2-OXOGLUTARATE ALDOLASE, MITOCHONDRIAL"/>
    <property type="match status" value="1"/>
</dbReference>
<feature type="binding site" evidence="3">
    <location>
        <position position="209"/>
    </location>
    <ligand>
        <name>pyruvate</name>
        <dbReference type="ChEBI" id="CHEBI:15361"/>
    </ligand>
</feature>
<dbReference type="SMART" id="SM01130">
    <property type="entry name" value="DHDPS"/>
    <property type="match status" value="1"/>
</dbReference>
<dbReference type="EC" id="4.3.3.7" evidence="4"/>
<evidence type="ECO:0000313" key="5">
    <source>
        <dbReference type="Proteomes" id="UP000001431"/>
    </source>
</evidence>
<dbReference type="SUPFAM" id="SSF51569">
    <property type="entry name" value="Aldolase"/>
    <property type="match status" value="1"/>
</dbReference>
<dbReference type="AlphaFoldDB" id="A3MT18"/>
<dbReference type="CDD" id="cd00408">
    <property type="entry name" value="DHDPS-like"/>
    <property type="match status" value="1"/>
</dbReference>
<dbReference type="Pfam" id="PF00701">
    <property type="entry name" value="DHDPS"/>
    <property type="match status" value="1"/>
</dbReference>
<keyword evidence="5" id="KW-1185">Reference proteome</keyword>
<dbReference type="PRINTS" id="PR00146">
    <property type="entry name" value="DHPICSNTHASE"/>
</dbReference>
<evidence type="ECO:0000256" key="2">
    <source>
        <dbReference type="PIRSR" id="PIRSR001365-1"/>
    </source>
</evidence>
<dbReference type="eggNOG" id="arCOG04172">
    <property type="taxonomic scope" value="Archaea"/>
</dbReference>
<feature type="binding site" evidence="3">
    <location>
        <position position="50"/>
    </location>
    <ligand>
        <name>pyruvate</name>
        <dbReference type="ChEBI" id="CHEBI:15361"/>
    </ligand>
</feature>
<dbReference type="KEGG" id="pcl:Pcal_0350"/>
<gene>
    <name evidence="4" type="ordered locus">Pcal_0350</name>
</gene>
<dbReference type="InterPro" id="IPR013785">
    <property type="entry name" value="Aldolase_TIM"/>
</dbReference>
<feature type="active site" description="Proton donor/acceptor" evidence="2">
    <location>
        <position position="138"/>
    </location>
</feature>
<dbReference type="InterPro" id="IPR002220">
    <property type="entry name" value="DapA-like"/>
</dbReference>
<dbReference type="HOGENOM" id="CLU_049343_5_1_2"/>
<organism evidence="4 5">
    <name type="scientific">Pyrobaculum calidifontis (strain DSM 21063 / JCM 11548 / VA1)</name>
    <dbReference type="NCBI Taxonomy" id="410359"/>
    <lineage>
        <taxon>Archaea</taxon>
        <taxon>Thermoproteota</taxon>
        <taxon>Thermoprotei</taxon>
        <taxon>Thermoproteales</taxon>
        <taxon>Thermoproteaceae</taxon>
        <taxon>Pyrobaculum</taxon>
    </lineage>
</organism>
<name>A3MT18_PYRCJ</name>